<organism evidence="2 3">
    <name type="scientific">Nonomuraea polychroma</name>
    <dbReference type="NCBI Taxonomy" id="46176"/>
    <lineage>
        <taxon>Bacteria</taxon>
        <taxon>Bacillati</taxon>
        <taxon>Actinomycetota</taxon>
        <taxon>Actinomycetes</taxon>
        <taxon>Streptosporangiales</taxon>
        <taxon>Streptosporangiaceae</taxon>
        <taxon>Nonomuraea</taxon>
    </lineage>
</organism>
<accession>A0A438M7M5</accession>
<evidence type="ECO:0000313" key="3">
    <source>
        <dbReference type="Proteomes" id="UP000284824"/>
    </source>
</evidence>
<dbReference type="OrthoDB" id="3536279at2"/>
<proteinExistence type="predicted"/>
<feature type="transmembrane region" description="Helical" evidence="1">
    <location>
        <begin position="130"/>
        <end position="151"/>
    </location>
</feature>
<feature type="transmembrane region" description="Helical" evidence="1">
    <location>
        <begin position="203"/>
        <end position="222"/>
    </location>
</feature>
<gene>
    <name evidence="2" type="ORF">EDD27_4262</name>
</gene>
<keyword evidence="1" id="KW-0472">Membrane</keyword>
<sequence>MFRLLAMLAAVTPALLSAVIPGESCGWFAYKVPEPSTLETVVWRSAGWAMDLLPVALALLALWWPRRFPVLGAAAAATALLLSALTLAVPYTTPCGPMRAEWLFALCPAVVLIACLLARREQPHRPPHRVTAAAWTAVLVITFVRGILATLPVSSGEDVGCMAELKDTLALAHLHLFTAEAVGVWVAVAAAGAVLTGRRAAPAAGLLLLVPALFEPVAQLASSAPHTCAGAAELISLPYLIAAVLAVAGELVPALLVRPR</sequence>
<evidence type="ECO:0000313" key="2">
    <source>
        <dbReference type="EMBL" id="RVX41697.1"/>
    </source>
</evidence>
<reference evidence="2 3" key="1">
    <citation type="submission" date="2019-01" db="EMBL/GenBank/DDBJ databases">
        <title>Sequencing the genomes of 1000 actinobacteria strains.</title>
        <authorList>
            <person name="Klenk H.-P."/>
        </authorList>
    </citation>
    <scope>NUCLEOTIDE SEQUENCE [LARGE SCALE GENOMIC DNA]</scope>
    <source>
        <strain evidence="2 3">DSM 43925</strain>
    </source>
</reference>
<dbReference type="Proteomes" id="UP000284824">
    <property type="component" value="Unassembled WGS sequence"/>
</dbReference>
<keyword evidence="1" id="KW-1133">Transmembrane helix</keyword>
<dbReference type="EMBL" id="SAUN01000001">
    <property type="protein sequence ID" value="RVX41697.1"/>
    <property type="molecule type" value="Genomic_DNA"/>
</dbReference>
<keyword evidence="3" id="KW-1185">Reference proteome</keyword>
<feature type="transmembrane region" description="Helical" evidence="1">
    <location>
        <begin position="45"/>
        <end position="63"/>
    </location>
</feature>
<dbReference type="RefSeq" id="WP_127933920.1">
    <property type="nucleotide sequence ID" value="NZ_SAUN01000001.1"/>
</dbReference>
<comment type="caution">
    <text evidence="2">The sequence shown here is derived from an EMBL/GenBank/DDBJ whole genome shotgun (WGS) entry which is preliminary data.</text>
</comment>
<dbReference type="AlphaFoldDB" id="A0A438M7M5"/>
<feature type="transmembrane region" description="Helical" evidence="1">
    <location>
        <begin position="171"/>
        <end position="196"/>
    </location>
</feature>
<keyword evidence="1" id="KW-0812">Transmembrane</keyword>
<name>A0A438M7M5_9ACTN</name>
<protein>
    <submittedName>
        <fullName evidence="2">Uncharacterized protein</fullName>
    </submittedName>
</protein>
<evidence type="ECO:0000256" key="1">
    <source>
        <dbReference type="SAM" id="Phobius"/>
    </source>
</evidence>
<feature type="transmembrane region" description="Helical" evidence="1">
    <location>
        <begin position="102"/>
        <end position="118"/>
    </location>
</feature>
<feature type="transmembrane region" description="Helical" evidence="1">
    <location>
        <begin position="70"/>
        <end position="90"/>
    </location>
</feature>
<feature type="transmembrane region" description="Helical" evidence="1">
    <location>
        <begin position="234"/>
        <end position="257"/>
    </location>
</feature>